<dbReference type="GO" id="GO:0071949">
    <property type="term" value="F:FAD binding"/>
    <property type="evidence" value="ECO:0007669"/>
    <property type="project" value="InterPro"/>
</dbReference>
<evidence type="ECO:0000259" key="8">
    <source>
        <dbReference type="Pfam" id="PF07976"/>
    </source>
</evidence>
<accession>A0AB39L0Y7</accession>
<dbReference type="AlphaFoldDB" id="A0AB39L0Y7"/>
<dbReference type="Pfam" id="PF01494">
    <property type="entry name" value="FAD_binding_3"/>
    <property type="match status" value="1"/>
</dbReference>
<protein>
    <submittedName>
        <fullName evidence="9">FAD-binding monooxygenase</fullName>
    </submittedName>
</protein>
<dbReference type="InterPro" id="IPR036249">
    <property type="entry name" value="Thioredoxin-like_sf"/>
</dbReference>
<dbReference type="InterPro" id="IPR012941">
    <property type="entry name" value="Phe_hydrox_C_dim_dom"/>
</dbReference>
<dbReference type="SUPFAM" id="SSF52833">
    <property type="entry name" value="Thioredoxin-like"/>
    <property type="match status" value="1"/>
</dbReference>
<dbReference type="Pfam" id="PF07976">
    <property type="entry name" value="Phe_hydrox_dim"/>
    <property type="match status" value="1"/>
</dbReference>
<evidence type="ECO:0000256" key="4">
    <source>
        <dbReference type="ARBA" id="ARBA00022827"/>
    </source>
</evidence>
<dbReference type="RefSeq" id="WP_369045434.1">
    <property type="nucleotide sequence ID" value="NZ_CP163302.1"/>
</dbReference>
<keyword evidence="9" id="KW-0503">Monooxygenase</keyword>
<dbReference type="SUPFAM" id="SSF54373">
    <property type="entry name" value="FAD-linked reductases, C-terminal domain"/>
    <property type="match status" value="1"/>
</dbReference>
<evidence type="ECO:0000256" key="6">
    <source>
        <dbReference type="SAM" id="MobiDB-lite"/>
    </source>
</evidence>
<feature type="domain" description="Phenol hydroxylase-like C-terminal dimerisation" evidence="8">
    <location>
        <begin position="461"/>
        <end position="650"/>
    </location>
</feature>
<name>A0AB39L0Y7_9MICC</name>
<reference evidence="9" key="1">
    <citation type="submission" date="2024-07" db="EMBL/GenBank/DDBJ databases">
        <authorList>
            <person name="fu j."/>
        </authorList>
    </citation>
    <scope>NUCLEOTIDE SEQUENCE</scope>
    <source>
        <strain evidence="9">P10A9</strain>
    </source>
</reference>
<dbReference type="PRINTS" id="PR00420">
    <property type="entry name" value="RNGMNOXGNASE"/>
</dbReference>
<evidence type="ECO:0000256" key="5">
    <source>
        <dbReference type="ARBA" id="ARBA00023002"/>
    </source>
</evidence>
<dbReference type="CDD" id="cd02979">
    <property type="entry name" value="PHOX_C"/>
    <property type="match status" value="1"/>
</dbReference>
<dbReference type="InterPro" id="IPR036188">
    <property type="entry name" value="FAD/NAD-bd_sf"/>
</dbReference>
<dbReference type="PANTHER" id="PTHR43004:SF19">
    <property type="entry name" value="BINDING MONOOXYGENASE, PUTATIVE (JCVI)-RELATED"/>
    <property type="match status" value="1"/>
</dbReference>
<dbReference type="GO" id="GO:0016709">
    <property type="term" value="F:oxidoreductase activity, acting on paired donors, with incorporation or reduction of molecular oxygen, NAD(P)H as one donor, and incorporation of one atom of oxygen"/>
    <property type="evidence" value="ECO:0007669"/>
    <property type="project" value="UniProtKB-ARBA"/>
</dbReference>
<comment type="similarity">
    <text evidence="2">Belongs to the PheA/TfdB FAD monooxygenase family.</text>
</comment>
<evidence type="ECO:0000256" key="3">
    <source>
        <dbReference type="ARBA" id="ARBA00022630"/>
    </source>
</evidence>
<feature type="region of interest" description="Disordered" evidence="6">
    <location>
        <begin position="1"/>
        <end position="31"/>
    </location>
</feature>
<proteinExistence type="inferred from homology"/>
<dbReference type="KEGG" id="spue:AB5L97_16310"/>
<keyword evidence="4" id="KW-0274">FAD</keyword>
<dbReference type="SUPFAM" id="SSF51905">
    <property type="entry name" value="FAD/NAD(P)-binding domain"/>
    <property type="match status" value="1"/>
</dbReference>
<evidence type="ECO:0000259" key="7">
    <source>
        <dbReference type="Pfam" id="PF01494"/>
    </source>
</evidence>
<evidence type="ECO:0000313" key="9">
    <source>
        <dbReference type="EMBL" id="XDP44813.1"/>
    </source>
</evidence>
<dbReference type="Gene3D" id="3.50.50.60">
    <property type="entry name" value="FAD/NAD(P)-binding domain"/>
    <property type="match status" value="1"/>
</dbReference>
<comment type="cofactor">
    <cofactor evidence="1">
        <name>FAD</name>
        <dbReference type="ChEBI" id="CHEBI:57692"/>
    </cofactor>
</comment>
<dbReference type="InterPro" id="IPR038220">
    <property type="entry name" value="PHOX_C_sf"/>
</dbReference>
<evidence type="ECO:0000256" key="1">
    <source>
        <dbReference type="ARBA" id="ARBA00001974"/>
    </source>
</evidence>
<keyword evidence="5" id="KW-0560">Oxidoreductase</keyword>
<feature type="domain" description="FAD-binding" evidence="7">
    <location>
        <begin position="35"/>
        <end position="416"/>
    </location>
</feature>
<gene>
    <name evidence="9" type="ORF">AB5L97_16310</name>
</gene>
<dbReference type="InterPro" id="IPR002938">
    <property type="entry name" value="FAD-bd"/>
</dbReference>
<dbReference type="EMBL" id="CP163302">
    <property type="protein sequence ID" value="XDP44813.1"/>
    <property type="molecule type" value="Genomic_DNA"/>
</dbReference>
<dbReference type="InterPro" id="IPR050641">
    <property type="entry name" value="RIFMO-like"/>
</dbReference>
<sequence length="655" mass="71162">MQFYLDGYRPGDPDLRPAAPGGVEPRSGSGELPQEVDVLVVGTGPAGVVLAAQLAEFPGITTRVVERRNGPLELGQADGVACRTVEMFNAFGLAEKLMREGYWVNETTFWGPESADSSGIVRTGRVQDVAEGLSEYPHVIVNQARMQEYLLEHMRNSPARLEPEYGLEVTDVEVLPDGGDYPVKVTLRRAADGEAGAAAVPAEASTVVVRAKYVVGADGARSAVRKSLGIELRGDARNHAWGVMDVLAVTDFPDVRVKSVIQSPSGGNILIIPREGGYLVRFYVDLGDLDPADRDARKRFTRESLVEAAQKILHPYTLEVKETAWWSVYEVGQRIADRFDDVLDAERGTRTPRVFIAGDACHTHSAKAGQGMNVSMQDGFNLGWKLAAVLEGRSPESLLDTYAGERKAIAQELIDFDLRFSTMMAAKPKDPEHAEAGGVDPAEKQQIFTEAGRFTAGFATEYTPALLTGTTQHQAVATGFPVGQRFYSAPVVRLADARPVGLGHVAEADGRWRIYAFAGAGDPQSPESGIAAFSRFLAESENSPVRRFTPDGADPDAVFDVRAVFQQGHRDLALEKLPEFLMPRKGPLGLVDYEKMFTADAAGSDIFEERGIDRTRGAIVVVRPDQYVAQVLPLDAHQELADFFTGFMLPTAVLV</sequence>
<organism evidence="9">
    <name type="scientific">Sinomonas puerhi</name>
    <dbReference type="NCBI Taxonomy" id="3238584"/>
    <lineage>
        <taxon>Bacteria</taxon>
        <taxon>Bacillati</taxon>
        <taxon>Actinomycetota</taxon>
        <taxon>Actinomycetes</taxon>
        <taxon>Micrococcales</taxon>
        <taxon>Micrococcaceae</taxon>
        <taxon>Sinomonas</taxon>
    </lineage>
</organism>
<keyword evidence="3" id="KW-0285">Flavoprotein</keyword>
<dbReference type="NCBIfam" id="NF006144">
    <property type="entry name" value="PRK08294.1"/>
    <property type="match status" value="1"/>
</dbReference>
<dbReference type="PANTHER" id="PTHR43004">
    <property type="entry name" value="TRK SYSTEM POTASSIUM UPTAKE PROTEIN"/>
    <property type="match status" value="1"/>
</dbReference>
<dbReference type="Gene3D" id="3.40.30.20">
    <property type="match status" value="1"/>
</dbReference>
<dbReference type="Gene3D" id="3.30.9.10">
    <property type="entry name" value="D-Amino Acid Oxidase, subunit A, domain 2"/>
    <property type="match status" value="1"/>
</dbReference>
<evidence type="ECO:0000256" key="2">
    <source>
        <dbReference type="ARBA" id="ARBA00007801"/>
    </source>
</evidence>